<comment type="caution">
    <text evidence="1">The sequence shown here is derived from an EMBL/GenBank/DDBJ whole genome shotgun (WGS) entry which is preliminary data.</text>
</comment>
<name>A0ABT7BWB1_9CYAN</name>
<dbReference type="EMBL" id="JAQOSQ010000006">
    <property type="protein sequence ID" value="MDJ1183097.1"/>
    <property type="molecule type" value="Genomic_DNA"/>
</dbReference>
<dbReference type="Pfam" id="PF08852">
    <property type="entry name" value="DUF1822"/>
    <property type="match status" value="1"/>
</dbReference>
<gene>
    <name evidence="1" type="ORF">PMH09_07810</name>
</gene>
<evidence type="ECO:0000313" key="2">
    <source>
        <dbReference type="Proteomes" id="UP001232992"/>
    </source>
</evidence>
<dbReference type="RefSeq" id="WP_283757752.1">
    <property type="nucleotide sequence ID" value="NZ_JAQOSQ010000006.1"/>
</dbReference>
<reference evidence="1 2" key="1">
    <citation type="submission" date="2023-01" db="EMBL/GenBank/DDBJ databases">
        <title>Novel diversity within Roseofilum (Cyanobacteria; Desertifilaceae) from marine benthic mats with descriptions of four novel species.</title>
        <authorList>
            <person name="Wang Y."/>
            <person name="Berthold D.E."/>
            <person name="Hu J."/>
            <person name="Lefler F.W."/>
            <person name="Laughinghouse H.D. IV."/>
        </authorList>
    </citation>
    <scope>NUCLEOTIDE SEQUENCE [LARGE SCALE GENOMIC DNA]</scope>
    <source>
        <strain evidence="1 2">BLCC-M143</strain>
    </source>
</reference>
<protein>
    <submittedName>
        <fullName evidence="1">DUF1822 family protein</fullName>
    </submittedName>
</protein>
<proteinExistence type="predicted"/>
<keyword evidence="2" id="KW-1185">Reference proteome</keyword>
<organism evidence="1 2">
    <name type="scientific">Roseofilum casamattae BLCC-M143</name>
    <dbReference type="NCBI Taxonomy" id="3022442"/>
    <lineage>
        <taxon>Bacteria</taxon>
        <taxon>Bacillati</taxon>
        <taxon>Cyanobacteriota</taxon>
        <taxon>Cyanophyceae</taxon>
        <taxon>Desertifilales</taxon>
        <taxon>Desertifilaceae</taxon>
        <taxon>Roseofilum</taxon>
        <taxon>Roseofilum casamattae</taxon>
    </lineage>
</organism>
<dbReference type="InterPro" id="IPR014951">
    <property type="entry name" value="DUF1822"/>
</dbReference>
<evidence type="ECO:0000313" key="1">
    <source>
        <dbReference type="EMBL" id="MDJ1183097.1"/>
    </source>
</evidence>
<sequence>MKRFFLSVSDREIARSFLQQQRHPKKAKQVYLNTLAVLAVKFQLQCLGFTPQWESCDSHDLLAQSLFDAADLDLENIGKIECRPVLPDEEMMQVPAEVWSDRIAYIAVGLNRELTEAKILGFVEKTEEEEVPLSQLRSPDELLEFLDRNMAEPPSICLSEWLGQSIDSAIARGWQALEDISSIYSLQPAYHFRSKGSAAKRGKIFNLERENACFALLIGIQGRGTDMHISAEVYPTGEQTYLPPNLKLNILNDVGLSVMEAISQQTKNIQMEFKGEIGEMFQVKISLEQMCLIESFTI</sequence>
<dbReference type="Proteomes" id="UP001232992">
    <property type="component" value="Unassembled WGS sequence"/>
</dbReference>
<accession>A0ABT7BWB1</accession>